<keyword evidence="1" id="KW-0812">Transmembrane</keyword>
<accession>A0A0E9SI96</accession>
<reference evidence="2" key="1">
    <citation type="submission" date="2014-11" db="EMBL/GenBank/DDBJ databases">
        <authorList>
            <person name="Amaro Gonzalez C."/>
        </authorList>
    </citation>
    <scope>NUCLEOTIDE SEQUENCE</scope>
</reference>
<evidence type="ECO:0000256" key="1">
    <source>
        <dbReference type="SAM" id="Phobius"/>
    </source>
</evidence>
<keyword evidence="1" id="KW-1133">Transmembrane helix</keyword>
<organism evidence="2">
    <name type="scientific">Anguilla anguilla</name>
    <name type="common">European freshwater eel</name>
    <name type="synonym">Muraena anguilla</name>
    <dbReference type="NCBI Taxonomy" id="7936"/>
    <lineage>
        <taxon>Eukaryota</taxon>
        <taxon>Metazoa</taxon>
        <taxon>Chordata</taxon>
        <taxon>Craniata</taxon>
        <taxon>Vertebrata</taxon>
        <taxon>Euteleostomi</taxon>
        <taxon>Actinopterygii</taxon>
        <taxon>Neopterygii</taxon>
        <taxon>Teleostei</taxon>
        <taxon>Anguilliformes</taxon>
        <taxon>Anguillidae</taxon>
        <taxon>Anguilla</taxon>
    </lineage>
</organism>
<feature type="transmembrane region" description="Helical" evidence="1">
    <location>
        <begin position="48"/>
        <end position="67"/>
    </location>
</feature>
<keyword evidence="1" id="KW-0472">Membrane</keyword>
<protein>
    <submittedName>
        <fullName evidence="2">Uncharacterized protein</fullName>
    </submittedName>
</protein>
<sequence length="87" mass="10252">MMITVKSHIYMIEFMLLKCLLKTCILKKCAIAQLYQGNASNATRSYRWYFQYFIAWNIWIGMTCGTFKKLNLTGQKIGSFGRRSEDY</sequence>
<reference evidence="2" key="2">
    <citation type="journal article" date="2015" name="Fish Shellfish Immunol.">
        <title>Early steps in the European eel (Anguilla anguilla)-Vibrio vulnificus interaction in the gills: Role of the RtxA13 toxin.</title>
        <authorList>
            <person name="Callol A."/>
            <person name="Pajuelo D."/>
            <person name="Ebbesson L."/>
            <person name="Teles M."/>
            <person name="MacKenzie S."/>
            <person name="Amaro C."/>
        </authorList>
    </citation>
    <scope>NUCLEOTIDE SEQUENCE</scope>
</reference>
<dbReference type="AlphaFoldDB" id="A0A0E9SI96"/>
<name>A0A0E9SI96_ANGAN</name>
<evidence type="ECO:0000313" key="2">
    <source>
        <dbReference type="EMBL" id="JAH40385.1"/>
    </source>
</evidence>
<proteinExistence type="predicted"/>
<dbReference type="EMBL" id="GBXM01068192">
    <property type="protein sequence ID" value="JAH40385.1"/>
    <property type="molecule type" value="Transcribed_RNA"/>
</dbReference>